<evidence type="ECO:0000256" key="3">
    <source>
        <dbReference type="SAM" id="MobiDB-lite"/>
    </source>
</evidence>
<dbReference type="STRING" id="1333845.SAMN04487895_11791"/>
<dbReference type="EMBL" id="FODH01000017">
    <property type="protein sequence ID" value="SEP02114.1"/>
    <property type="molecule type" value="Genomic_DNA"/>
</dbReference>
<feature type="compositionally biased region" description="Basic and acidic residues" evidence="3">
    <location>
        <begin position="882"/>
        <end position="892"/>
    </location>
</feature>
<dbReference type="GO" id="GO:0016787">
    <property type="term" value="F:hydrolase activity"/>
    <property type="evidence" value="ECO:0007669"/>
    <property type="project" value="UniProtKB-KW"/>
</dbReference>
<organism evidence="5 6">
    <name type="scientific">Paenibacillus sophorae</name>
    <dbReference type="NCBI Taxonomy" id="1333845"/>
    <lineage>
        <taxon>Bacteria</taxon>
        <taxon>Bacillati</taxon>
        <taxon>Bacillota</taxon>
        <taxon>Bacilli</taxon>
        <taxon>Bacillales</taxon>
        <taxon>Paenibacillaceae</taxon>
        <taxon>Paenibacillus</taxon>
    </lineage>
</organism>
<reference evidence="5 6" key="1">
    <citation type="submission" date="2016-10" db="EMBL/GenBank/DDBJ databases">
        <authorList>
            <person name="de Groot N.N."/>
        </authorList>
    </citation>
    <scope>NUCLEOTIDE SEQUENCE [LARGE SCALE GENOMIC DNA]</scope>
    <source>
        <strain evidence="5 6">CGMCC 1.10238</strain>
    </source>
</reference>
<evidence type="ECO:0000313" key="7">
    <source>
        <dbReference type="Proteomes" id="UP000683429"/>
    </source>
</evidence>
<evidence type="ECO:0000313" key="6">
    <source>
        <dbReference type="Proteomes" id="UP000198809"/>
    </source>
</evidence>
<reference evidence="4 7" key="2">
    <citation type="submission" date="2021-06" db="EMBL/GenBank/DDBJ databases">
        <title>Whole genome sequence of Paenibacillus sophorae DSM23020 for comparative genomics.</title>
        <authorList>
            <person name="Kim M.-J."/>
            <person name="Lee G."/>
            <person name="Shin J.-H."/>
        </authorList>
    </citation>
    <scope>NUCLEOTIDE SEQUENCE [LARGE SCALE GENOMIC DNA]</scope>
    <source>
        <strain evidence="4 7">DSM 23020</strain>
    </source>
</reference>
<dbReference type="Proteomes" id="UP000198809">
    <property type="component" value="Unassembled WGS sequence"/>
</dbReference>
<dbReference type="RefSeq" id="WP_139210653.1">
    <property type="nucleotide sequence ID" value="NZ_CP076607.1"/>
</dbReference>
<dbReference type="InterPro" id="IPR050955">
    <property type="entry name" value="Plant_Biomass_Hydrol_Est"/>
</dbReference>
<evidence type="ECO:0000256" key="1">
    <source>
        <dbReference type="ARBA" id="ARBA00022729"/>
    </source>
</evidence>
<feature type="region of interest" description="Disordered" evidence="3">
    <location>
        <begin position="872"/>
        <end position="892"/>
    </location>
</feature>
<evidence type="ECO:0000313" key="4">
    <source>
        <dbReference type="EMBL" id="QWU13141.1"/>
    </source>
</evidence>
<dbReference type="OrthoDB" id="2508423at2"/>
<dbReference type="AlphaFoldDB" id="A0A1H8UGV6"/>
<dbReference type="EMBL" id="CP076607">
    <property type="protein sequence ID" value="QWU13141.1"/>
    <property type="molecule type" value="Genomic_DNA"/>
</dbReference>
<keyword evidence="2" id="KW-0378">Hydrolase</keyword>
<dbReference type="InterPro" id="IPR029058">
    <property type="entry name" value="AB_hydrolase_fold"/>
</dbReference>
<dbReference type="Gene3D" id="3.40.50.1820">
    <property type="entry name" value="alpha/beta hydrolase"/>
    <property type="match status" value="1"/>
</dbReference>
<dbReference type="PANTHER" id="PTHR43037">
    <property type="entry name" value="UNNAMED PRODUCT-RELATED"/>
    <property type="match status" value="1"/>
</dbReference>
<evidence type="ECO:0000313" key="5">
    <source>
        <dbReference type="EMBL" id="SEP02114.1"/>
    </source>
</evidence>
<name>A0A1H8UGV6_9BACL</name>
<keyword evidence="1" id="KW-0732">Signal</keyword>
<accession>A0A1H8UGV6</accession>
<protein>
    <submittedName>
        <fullName evidence="5">Esterase PHB depolymerase</fullName>
    </submittedName>
</protein>
<keyword evidence="7" id="KW-1185">Reference proteome</keyword>
<dbReference type="PANTHER" id="PTHR43037:SF5">
    <property type="entry name" value="FERULOYL ESTERASE"/>
    <property type="match status" value="1"/>
</dbReference>
<gene>
    <name evidence="4" type="ORF">KP014_13995</name>
    <name evidence="5" type="ORF">SAMN04487895_11791</name>
</gene>
<proteinExistence type="predicted"/>
<dbReference type="Proteomes" id="UP000683429">
    <property type="component" value="Chromosome"/>
</dbReference>
<evidence type="ECO:0000256" key="2">
    <source>
        <dbReference type="ARBA" id="ARBA00022801"/>
    </source>
</evidence>
<dbReference type="SUPFAM" id="SSF53474">
    <property type="entry name" value="alpha/beta-Hydrolases"/>
    <property type="match status" value="1"/>
</dbReference>
<sequence>MRKYKRGEIFIFVNLGRATACLDKKAVRLQAAYVIGPVQNPADNDKCNSDLYRIFKKGPIDLENRATVSLADGRSSECRFHCTIGMESLELDLTGYELKEGERMFLVANINSAEVKKIYVRPFDVKGKIWINGELLYNDSGPFRYRLQQGDNTVVIEYAEVSKHYSIRIRDTNLDRFFNEELIGEFMEQWIENRVCVVHETANALERTRYEFYLLSCDAVGVPNGSPAMIIVMNDDGDVVDRFETAIGRKVVYDTAGVKNRTRTMLHIQIEYADLGSRFHEKSHVILVHPLGELIESMELQAEELERTDRCSADDLTQLAGLLERLRAVNVLETNKLTAKRLCLVKEYKRLFFGACGKLLEGRSYENAIAEQRLGDGFFRSKLDDSIERYTVLLPSDYSEQRTYPLIIFLPVGRYELDLPDFRDRLYAYWNLEAIAVTFSCRGVTMGSYVGEAAFLEGLDVITQRFRVDEDKIYLSGYSNGAYAAWALSQAYPDRFAGIAAYSGGADPDKLINLSNMAVLNVCGEEDYAIETSYTKPSEVLGGDDYKGILEPDSNHWDTPYFHHQLSGIRWLLQHKRRTAPRRIHFRTDKARHRKCFWVEIEEFAEGSHYGEIVGEWIRDTTILIQTIHIGQFELTLPDSVKIGHLEVIIDGQQFTVQPGEARGLRFRKSGDVFVWLPPSFALAHDGITSNGMGIMDVYMDQVRIVVPDRYSSEQERLDILKVSDVFANPKTDTWDTNIYVHYPILQSSRLTDEDAARCNLICIATGVGRHDFLSRIVGHLRIGLHADGFTADAGFEKGDYCILFIQPNPMNPAKKLLTVFANNSAFFKRNIYTRKLIIPSYFSGFHPYLNKEVILFNGKLRAMELKHGAEEHQRYNTGSGDYERDSDSNNQ</sequence>